<organism evidence="1 2">
    <name type="scientific">Gelidibacter gilvus</name>
    <dbReference type="NCBI Taxonomy" id="59602"/>
    <lineage>
        <taxon>Bacteria</taxon>
        <taxon>Pseudomonadati</taxon>
        <taxon>Bacteroidota</taxon>
        <taxon>Flavobacteriia</taxon>
        <taxon>Flavobacteriales</taxon>
        <taxon>Flavobacteriaceae</taxon>
        <taxon>Gelidibacter</taxon>
    </lineage>
</organism>
<proteinExistence type="predicted"/>
<evidence type="ECO:0000313" key="2">
    <source>
        <dbReference type="Proteomes" id="UP000289792"/>
    </source>
</evidence>
<dbReference type="EMBL" id="SDDZ01000005">
    <property type="protein sequence ID" value="RXJ49895.1"/>
    <property type="molecule type" value="Genomic_DNA"/>
</dbReference>
<dbReference type="RefSeq" id="WP_129017459.1">
    <property type="nucleotide sequence ID" value="NZ_SDDZ01000005.1"/>
</dbReference>
<dbReference type="SUPFAM" id="SSF55781">
    <property type="entry name" value="GAF domain-like"/>
    <property type="match status" value="1"/>
</dbReference>
<dbReference type="AlphaFoldDB" id="A0A4Q0XGM3"/>
<dbReference type="OrthoDB" id="627374at2"/>
<sequence>MRDINDQLDSPLALKISFDKLLERYETMAQSDDPFMVEKAERVLQAGNSVPELRDGFSDPTLLETYQKEIQIILEDSFSEVLTLNEIKTASMPLHDLNFNASSRFKSIVENAGQDFSLKISNMPEDDHYRVACTIILYFYYGYQMSFKRSLFYEIPDAKGILRTYKILFNADFAEVVKTASAPEITEEDYRLLLGNFEDIDLWREKFPPHSYIYKGFTINNIFDVTDDRSISDIKSTLLISGKRKNDNFIDDFQVTFESLFNIKNLKVGFVIYNKESQTFERVEGKFIESYLLTDTAIVPCQSALCGDSYKSLITEKEYFSILDVEQCYHKSHEPFYKNLYDQNIKSAIFAPISSEGGLLGVLEIVSHKVDELNSVNANLLRDVMPFIVSSVLRSKEEEKHLIEAVIQQECTSIHPSVSWRFENAARAFLDNKRIEGKTVAFEEITFEDVYPLFGQIDVMGSSETRNEATRQDLSLQLSLSKEIIEAQLKKERLPIYEQLLHQLEVFFNSLDHQFIVDSEQEIGSFFENEIHPLFEFIEQKNNALRKHIENYFAKIDRSLNLIYYHQKNYDDTIAMINKNMTHILDHKQVEAQHMYPHYFERYKTDGVEHNMYIGESITKEYGFHKIYLYNLRLWQLQVMCEMENEFYRNKPDYPSSVDVASMVLVFNKPLTIQFRMDEKQFDVYGTYNASYEVVKKRVDKALIKGTNERVTVNGKLTIIYSQKEDEEAYLKYIKFLQFKKVFDTPIELLELEDLQGIAGLKAIRVPILYNHHKENHYFTYDDLINEIQS</sequence>
<keyword evidence="2" id="KW-1185">Reference proteome</keyword>
<comment type="caution">
    <text evidence="1">The sequence shown here is derived from an EMBL/GenBank/DDBJ whole genome shotgun (WGS) entry which is preliminary data.</text>
</comment>
<dbReference type="Proteomes" id="UP000289792">
    <property type="component" value="Unassembled WGS sequence"/>
</dbReference>
<evidence type="ECO:0000313" key="1">
    <source>
        <dbReference type="EMBL" id="RXJ49895.1"/>
    </source>
</evidence>
<reference evidence="1 2" key="1">
    <citation type="submission" date="2019-01" db="EMBL/GenBank/DDBJ databases">
        <title>Genome sequence of the Antarctic species Gelidibacter gilvus ACAM 158(T).</title>
        <authorList>
            <person name="Bowman J.P."/>
        </authorList>
    </citation>
    <scope>NUCLEOTIDE SEQUENCE [LARGE SCALE GENOMIC DNA]</scope>
    <source>
        <strain evidence="1 2">IC158</strain>
    </source>
</reference>
<protein>
    <submittedName>
        <fullName evidence="1">GAF domain-containing protein</fullName>
    </submittedName>
</protein>
<name>A0A4Q0XGM3_9FLAO</name>
<gene>
    <name evidence="1" type="ORF">ESZ48_10635</name>
</gene>
<accession>A0A4Q0XGM3</accession>